<feature type="transmembrane region" description="Helical" evidence="1">
    <location>
        <begin position="62"/>
        <end position="89"/>
    </location>
</feature>
<dbReference type="InterPro" id="IPR058965">
    <property type="entry name" value="SOI/HabA-like"/>
</dbReference>
<name>A0A077M109_9MICO</name>
<gene>
    <name evidence="2" type="primary">habA</name>
    <name evidence="2" type="ORF">BN12_2320003</name>
</gene>
<dbReference type="AlphaFoldDB" id="A0A077M109"/>
<keyword evidence="1" id="KW-1133">Transmembrane helix</keyword>
<sequence length="135" mass="14501">MDQHLLELGILLVILGLVTGLLVPRFTNPRMGVASHLQGMTNGPLLMVLGLTWPRLHLSHGWLVVTFWLAVYGAYANWLATQVAAVWGAGHRFAPGASGDHRSTPGRERVVDVLLATLAPAILAACVLVLIGLLR</sequence>
<feature type="transmembrane region" description="Helical" evidence="1">
    <location>
        <begin position="6"/>
        <end position="27"/>
    </location>
</feature>
<feature type="transmembrane region" description="Helical" evidence="1">
    <location>
        <begin position="39"/>
        <end position="56"/>
    </location>
</feature>
<dbReference type="OrthoDB" id="7619962at2"/>
<keyword evidence="3" id="KW-1185">Reference proteome</keyword>
<feature type="transmembrane region" description="Helical" evidence="1">
    <location>
        <begin position="110"/>
        <end position="134"/>
    </location>
</feature>
<dbReference type="Pfam" id="PF26512">
    <property type="entry name" value="SOI"/>
    <property type="match status" value="1"/>
</dbReference>
<protein>
    <submittedName>
        <fullName evidence="2">Hydroxylaminobenzene mutase</fullName>
    </submittedName>
</protein>
<reference evidence="2 3" key="1">
    <citation type="journal article" date="2013" name="ISME J.">
        <title>A metabolic model for members of the genus Tetrasphaera involved in enhanced biological phosphorus removal.</title>
        <authorList>
            <person name="Kristiansen R."/>
            <person name="Nguyen H.T.T."/>
            <person name="Saunders A.M."/>
            <person name="Nielsen J.L."/>
            <person name="Wimmer R."/>
            <person name="Le V.Q."/>
            <person name="McIlroy S.J."/>
            <person name="Petrovski S."/>
            <person name="Seviour R.J."/>
            <person name="Calteau A."/>
            <person name="Nielsen K.L."/>
            <person name="Nielsen P.H."/>
        </authorList>
    </citation>
    <scope>NUCLEOTIDE SEQUENCE [LARGE SCALE GENOMIC DNA]</scope>
    <source>
        <strain evidence="2 3">T1-X7</strain>
    </source>
</reference>
<evidence type="ECO:0000256" key="1">
    <source>
        <dbReference type="SAM" id="Phobius"/>
    </source>
</evidence>
<organism evidence="2 3">
    <name type="scientific">Nostocoides japonicum T1-X7</name>
    <dbReference type="NCBI Taxonomy" id="1194083"/>
    <lineage>
        <taxon>Bacteria</taxon>
        <taxon>Bacillati</taxon>
        <taxon>Actinomycetota</taxon>
        <taxon>Actinomycetes</taxon>
        <taxon>Micrococcales</taxon>
        <taxon>Intrasporangiaceae</taxon>
        <taxon>Nostocoides</taxon>
    </lineage>
</organism>
<evidence type="ECO:0000313" key="2">
    <source>
        <dbReference type="EMBL" id="CCH77874.1"/>
    </source>
</evidence>
<dbReference type="EMBL" id="CAJB01000149">
    <property type="protein sequence ID" value="CCH77874.1"/>
    <property type="molecule type" value="Genomic_DNA"/>
</dbReference>
<dbReference type="RefSeq" id="WP_048554791.1">
    <property type="nucleotide sequence ID" value="NZ_HF570958.1"/>
</dbReference>
<accession>A0A077M109</accession>
<keyword evidence="1" id="KW-0472">Membrane</keyword>
<proteinExistence type="predicted"/>
<keyword evidence="1" id="KW-0812">Transmembrane</keyword>
<comment type="caution">
    <text evidence="2">The sequence shown here is derived from an EMBL/GenBank/DDBJ whole genome shotgun (WGS) entry which is preliminary data.</text>
</comment>
<dbReference type="Proteomes" id="UP000035721">
    <property type="component" value="Unassembled WGS sequence"/>
</dbReference>
<evidence type="ECO:0000313" key="3">
    <source>
        <dbReference type="Proteomes" id="UP000035721"/>
    </source>
</evidence>